<dbReference type="InterPro" id="IPR001647">
    <property type="entry name" value="HTH_TetR"/>
</dbReference>
<feature type="compositionally biased region" description="Basic and acidic residues" evidence="3">
    <location>
        <begin position="1"/>
        <end position="13"/>
    </location>
</feature>
<dbReference type="InterPro" id="IPR050109">
    <property type="entry name" value="HTH-type_TetR-like_transc_reg"/>
</dbReference>
<dbReference type="PROSITE" id="PS50977">
    <property type="entry name" value="HTH_TETR_2"/>
    <property type="match status" value="1"/>
</dbReference>
<feature type="domain" description="HTH tetR-type" evidence="4">
    <location>
        <begin position="6"/>
        <end position="66"/>
    </location>
</feature>
<dbReference type="GO" id="GO:0006355">
    <property type="term" value="P:regulation of DNA-templated transcription"/>
    <property type="evidence" value="ECO:0007669"/>
    <property type="project" value="UniProtKB-ARBA"/>
</dbReference>
<evidence type="ECO:0000313" key="5">
    <source>
        <dbReference type="EMBL" id="TCK21599.1"/>
    </source>
</evidence>
<gene>
    <name evidence="5" type="ORF">EV378_5588</name>
</gene>
<evidence type="ECO:0000313" key="6">
    <source>
        <dbReference type="Proteomes" id="UP000295560"/>
    </source>
</evidence>
<dbReference type="Pfam" id="PF00440">
    <property type="entry name" value="TetR_N"/>
    <property type="match status" value="1"/>
</dbReference>
<accession>A0A4R1HPD5</accession>
<name>A0A4R1HPD5_PSEEN</name>
<evidence type="ECO:0000259" key="4">
    <source>
        <dbReference type="PROSITE" id="PS50977"/>
    </source>
</evidence>
<dbReference type="PRINTS" id="PR00455">
    <property type="entry name" value="HTHTETR"/>
</dbReference>
<reference evidence="5 6" key="1">
    <citation type="submission" date="2019-03" db="EMBL/GenBank/DDBJ databases">
        <title>Sequencing the genomes of 1000 actinobacteria strains.</title>
        <authorList>
            <person name="Klenk H.-P."/>
        </authorList>
    </citation>
    <scope>NUCLEOTIDE SEQUENCE [LARGE SCALE GENOMIC DNA]</scope>
    <source>
        <strain evidence="5 6">DSM 44969</strain>
    </source>
</reference>
<dbReference type="AlphaFoldDB" id="A0A4R1HPD5"/>
<dbReference type="Pfam" id="PF17926">
    <property type="entry name" value="TetR_C_21"/>
    <property type="match status" value="1"/>
</dbReference>
<dbReference type="SUPFAM" id="SSF46689">
    <property type="entry name" value="Homeodomain-like"/>
    <property type="match status" value="1"/>
</dbReference>
<proteinExistence type="predicted"/>
<sequence>MAWDTEGTRRRLQEAATEEFAERGPAGTTMARIAERAGINKERLYKYFGDKQALFETVLADELARLSASVPPPDGGLADIGEFAGRTFDYHAANPHLARLLLWEGLDGTTVDEQNRTAHYRDKAAAYAAAQADGTFDDDLDPARLAFLVIGLAAWWICAPQLARMLTGADGDDPDEHTARRAFVVRAAERLALPARPVQS</sequence>
<comment type="caution">
    <text evidence="5">The sequence shown here is derived from an EMBL/GenBank/DDBJ whole genome shotgun (WGS) entry which is preliminary data.</text>
</comment>
<evidence type="ECO:0000256" key="3">
    <source>
        <dbReference type="SAM" id="MobiDB-lite"/>
    </source>
</evidence>
<dbReference type="PANTHER" id="PTHR30328:SF54">
    <property type="entry name" value="HTH-TYPE TRANSCRIPTIONAL REPRESSOR SCO4008"/>
    <property type="match status" value="1"/>
</dbReference>
<dbReference type="EMBL" id="SMFZ01000002">
    <property type="protein sequence ID" value="TCK21599.1"/>
    <property type="molecule type" value="Genomic_DNA"/>
</dbReference>
<dbReference type="GO" id="GO:0003677">
    <property type="term" value="F:DNA binding"/>
    <property type="evidence" value="ECO:0007669"/>
    <property type="project" value="UniProtKB-UniRule"/>
</dbReference>
<feature type="region of interest" description="Disordered" evidence="3">
    <location>
        <begin position="1"/>
        <end position="24"/>
    </location>
</feature>
<dbReference type="Proteomes" id="UP000295560">
    <property type="component" value="Unassembled WGS sequence"/>
</dbReference>
<evidence type="ECO:0000256" key="1">
    <source>
        <dbReference type="ARBA" id="ARBA00023125"/>
    </source>
</evidence>
<keyword evidence="6" id="KW-1185">Reference proteome</keyword>
<dbReference type="InterPro" id="IPR036271">
    <property type="entry name" value="Tet_transcr_reg_TetR-rel_C_sf"/>
</dbReference>
<keyword evidence="1 2" id="KW-0238">DNA-binding</keyword>
<dbReference type="OrthoDB" id="4726108at2"/>
<dbReference type="PANTHER" id="PTHR30328">
    <property type="entry name" value="TRANSCRIPTIONAL REPRESSOR"/>
    <property type="match status" value="1"/>
</dbReference>
<feature type="DNA-binding region" description="H-T-H motif" evidence="2">
    <location>
        <begin position="29"/>
        <end position="48"/>
    </location>
</feature>
<dbReference type="RefSeq" id="WP_132430330.1">
    <property type="nucleotide sequence ID" value="NZ_SMFZ01000002.1"/>
</dbReference>
<dbReference type="InterPro" id="IPR009057">
    <property type="entry name" value="Homeodomain-like_sf"/>
</dbReference>
<evidence type="ECO:0000256" key="2">
    <source>
        <dbReference type="PROSITE-ProRule" id="PRU00335"/>
    </source>
</evidence>
<dbReference type="SUPFAM" id="SSF48498">
    <property type="entry name" value="Tetracyclin repressor-like, C-terminal domain"/>
    <property type="match status" value="1"/>
</dbReference>
<dbReference type="Gene3D" id="1.10.357.10">
    <property type="entry name" value="Tetracycline Repressor, domain 2"/>
    <property type="match status" value="1"/>
</dbReference>
<protein>
    <submittedName>
        <fullName evidence="5">TetR family transcriptional regulator</fullName>
    </submittedName>
</protein>
<dbReference type="InterPro" id="IPR041467">
    <property type="entry name" value="Sco4008_C"/>
</dbReference>
<organism evidence="5 6">
    <name type="scientific">Pseudonocardia endophytica</name>
    <dbReference type="NCBI Taxonomy" id="401976"/>
    <lineage>
        <taxon>Bacteria</taxon>
        <taxon>Bacillati</taxon>
        <taxon>Actinomycetota</taxon>
        <taxon>Actinomycetes</taxon>
        <taxon>Pseudonocardiales</taxon>
        <taxon>Pseudonocardiaceae</taxon>
        <taxon>Pseudonocardia</taxon>
    </lineage>
</organism>